<keyword evidence="1" id="KW-0472">Membrane</keyword>
<evidence type="ECO:0000313" key="3">
    <source>
        <dbReference type="Proteomes" id="UP000186019"/>
    </source>
</evidence>
<organism evidence="2 3">
    <name type="scientific">Roseovarius nanhaiticus</name>
    <dbReference type="NCBI Taxonomy" id="573024"/>
    <lineage>
        <taxon>Bacteria</taxon>
        <taxon>Pseudomonadati</taxon>
        <taxon>Pseudomonadota</taxon>
        <taxon>Alphaproteobacteria</taxon>
        <taxon>Rhodobacterales</taxon>
        <taxon>Roseobacteraceae</taxon>
        <taxon>Roseovarius</taxon>
    </lineage>
</organism>
<reference evidence="2 3" key="1">
    <citation type="submission" date="2017-01" db="EMBL/GenBank/DDBJ databases">
        <authorList>
            <person name="Mah S.A."/>
            <person name="Swanson W.J."/>
            <person name="Moy G.W."/>
            <person name="Vacquier V.D."/>
        </authorList>
    </citation>
    <scope>NUCLEOTIDE SEQUENCE [LARGE SCALE GENOMIC DNA]</scope>
    <source>
        <strain evidence="2 3">DSM 29590</strain>
    </source>
</reference>
<name>A0A1N7FBZ7_9RHOB</name>
<feature type="transmembrane region" description="Helical" evidence="1">
    <location>
        <begin position="72"/>
        <end position="89"/>
    </location>
</feature>
<proteinExistence type="predicted"/>
<sequence length="220" mass="24293">MSMLRKFDAGLMAVIIATLIATVILALTSPDYFTLVFAKEDGLVEYGTALFLLIASIVMARHAASLWGQGRRGAAVLTAVYGLMFFMAAGEEISWGQRIIGWESGEFFLENNKQDETNLHNLMVGDVHLTKSLFGPVLTICILLYLVGLPLIYPKGGRIARLADRMAVPVPWLKHAAIALIASIIIAVLDADRKWEVYELIFSLLIVSIFLLPQNRDATR</sequence>
<accession>A0A1N7FBZ7</accession>
<dbReference type="AlphaFoldDB" id="A0A1N7FBZ7"/>
<dbReference type="STRING" id="573024.SAMN05216208_1223"/>
<evidence type="ECO:0000256" key="1">
    <source>
        <dbReference type="SAM" id="Phobius"/>
    </source>
</evidence>
<keyword evidence="3" id="KW-1185">Reference proteome</keyword>
<evidence type="ECO:0000313" key="2">
    <source>
        <dbReference type="EMBL" id="SIR97849.1"/>
    </source>
</evidence>
<feature type="transmembrane region" description="Helical" evidence="1">
    <location>
        <begin position="172"/>
        <end position="189"/>
    </location>
</feature>
<feature type="transmembrane region" description="Helical" evidence="1">
    <location>
        <begin position="133"/>
        <end position="152"/>
    </location>
</feature>
<feature type="transmembrane region" description="Helical" evidence="1">
    <location>
        <begin position="195"/>
        <end position="212"/>
    </location>
</feature>
<dbReference type="Proteomes" id="UP000186019">
    <property type="component" value="Unassembled WGS sequence"/>
</dbReference>
<keyword evidence="1" id="KW-0812">Transmembrane</keyword>
<keyword evidence="1" id="KW-1133">Transmembrane helix</keyword>
<dbReference type="EMBL" id="FTNV01000001">
    <property type="protein sequence ID" value="SIR97849.1"/>
    <property type="molecule type" value="Genomic_DNA"/>
</dbReference>
<protein>
    <submittedName>
        <fullName evidence="2">Uncharacterized protein</fullName>
    </submittedName>
</protein>
<feature type="transmembrane region" description="Helical" evidence="1">
    <location>
        <begin position="42"/>
        <end position="60"/>
    </location>
</feature>
<dbReference type="RefSeq" id="WP_076531336.1">
    <property type="nucleotide sequence ID" value="NZ_FOAC01000001.1"/>
</dbReference>
<gene>
    <name evidence="2" type="ORF">SAMN05421666_0913</name>
</gene>
<dbReference type="OrthoDB" id="7067875at2"/>